<protein>
    <submittedName>
        <fullName evidence="2">Alpha/beta fold hydrolase</fullName>
    </submittedName>
</protein>
<reference evidence="3" key="1">
    <citation type="submission" date="2019-09" db="EMBL/GenBank/DDBJ databases">
        <title>Mumia zhuanghuii sp. nov. isolated from the intestinal contents of plateau pika (Ochotona curzoniae) in the Qinghai-Tibet plateau of China.</title>
        <authorList>
            <person name="Tian Z."/>
        </authorList>
    </citation>
    <scope>NUCLEOTIDE SEQUENCE [LARGE SCALE GENOMIC DNA]</scope>
    <source>
        <strain evidence="3">JCM 30598</strain>
    </source>
</reference>
<dbReference type="AlphaFoldDB" id="A0A5J5J0J1"/>
<dbReference type="InterPro" id="IPR000073">
    <property type="entry name" value="AB_hydrolase_1"/>
</dbReference>
<dbReference type="Pfam" id="PF00561">
    <property type="entry name" value="Abhydrolase_1"/>
    <property type="match status" value="1"/>
</dbReference>
<dbReference type="EMBL" id="VYSA01000004">
    <property type="protein sequence ID" value="KAA9105879.1"/>
    <property type="molecule type" value="Genomic_DNA"/>
</dbReference>
<accession>A0A5J5J0J1</accession>
<dbReference type="PANTHER" id="PTHR43798:SF33">
    <property type="entry name" value="HYDROLASE, PUTATIVE (AFU_ORTHOLOGUE AFUA_2G14860)-RELATED"/>
    <property type="match status" value="1"/>
</dbReference>
<dbReference type="PANTHER" id="PTHR43798">
    <property type="entry name" value="MONOACYLGLYCEROL LIPASE"/>
    <property type="match status" value="1"/>
</dbReference>
<gene>
    <name evidence="2" type="ORF">F6B43_16050</name>
</gene>
<sequence>MLNSLATTTAIWRPLLPQLTQFHSVVCIDYPGHGNSPSRALPDDFDALAAQILGIADVLGIERAHLVGASVGGMLSLALAAQWPERVRSISVVGSSPRMEQQMWVDRADLVRDFGVAGIVADVLPRWFTEQFARHRPDVVAEYRDMLVRTTDASYLAFCELLAGLDVRPKLSAIKCPTLVVSGGMDTATTVDEARDVVAVVPESRLEILPDAAHMIQAMHPVLLGRLLREHIHKAE</sequence>
<dbReference type="Proteomes" id="UP000325827">
    <property type="component" value="Unassembled WGS sequence"/>
</dbReference>
<evidence type="ECO:0000259" key="1">
    <source>
        <dbReference type="Pfam" id="PF00561"/>
    </source>
</evidence>
<dbReference type="OrthoDB" id="7958481at2"/>
<keyword evidence="2" id="KW-0378">Hydrolase</keyword>
<dbReference type="PRINTS" id="PR00111">
    <property type="entry name" value="ABHYDROLASE"/>
</dbReference>
<dbReference type="Gene3D" id="3.40.50.1820">
    <property type="entry name" value="alpha/beta hydrolase"/>
    <property type="match status" value="1"/>
</dbReference>
<comment type="caution">
    <text evidence="2">The sequence shown here is derived from an EMBL/GenBank/DDBJ whole genome shotgun (WGS) entry which is preliminary data.</text>
</comment>
<dbReference type="SUPFAM" id="SSF53474">
    <property type="entry name" value="alpha/beta-Hydrolases"/>
    <property type="match status" value="1"/>
</dbReference>
<dbReference type="InterPro" id="IPR029058">
    <property type="entry name" value="AB_hydrolase_fold"/>
</dbReference>
<keyword evidence="3" id="KW-1185">Reference proteome</keyword>
<feature type="domain" description="AB hydrolase-1" evidence="1">
    <location>
        <begin position="3"/>
        <end position="218"/>
    </location>
</feature>
<organism evidence="2 3">
    <name type="scientific">Microbacterium rhizomatis</name>
    <dbReference type="NCBI Taxonomy" id="1631477"/>
    <lineage>
        <taxon>Bacteria</taxon>
        <taxon>Bacillati</taxon>
        <taxon>Actinomycetota</taxon>
        <taxon>Actinomycetes</taxon>
        <taxon>Micrococcales</taxon>
        <taxon>Microbacteriaceae</taxon>
        <taxon>Microbacterium</taxon>
    </lineage>
</organism>
<evidence type="ECO:0000313" key="2">
    <source>
        <dbReference type="EMBL" id="KAA9105879.1"/>
    </source>
</evidence>
<evidence type="ECO:0000313" key="3">
    <source>
        <dbReference type="Proteomes" id="UP000325827"/>
    </source>
</evidence>
<dbReference type="GO" id="GO:0016787">
    <property type="term" value="F:hydrolase activity"/>
    <property type="evidence" value="ECO:0007669"/>
    <property type="project" value="UniProtKB-KW"/>
</dbReference>
<name>A0A5J5J0J1_9MICO</name>
<dbReference type="RefSeq" id="WP_150450021.1">
    <property type="nucleotide sequence ID" value="NZ_VYSA01000004.1"/>
</dbReference>
<dbReference type="GO" id="GO:0016020">
    <property type="term" value="C:membrane"/>
    <property type="evidence" value="ECO:0007669"/>
    <property type="project" value="TreeGrafter"/>
</dbReference>
<proteinExistence type="predicted"/>
<dbReference type="InterPro" id="IPR050266">
    <property type="entry name" value="AB_hydrolase_sf"/>
</dbReference>